<dbReference type="PROSITE" id="PS01124">
    <property type="entry name" value="HTH_ARAC_FAMILY_2"/>
    <property type="match status" value="1"/>
</dbReference>
<dbReference type="SUPFAM" id="SSF46689">
    <property type="entry name" value="Homeodomain-like"/>
    <property type="match status" value="1"/>
</dbReference>
<evidence type="ECO:0000313" key="8">
    <source>
        <dbReference type="Proteomes" id="UP001570846"/>
    </source>
</evidence>
<protein>
    <submittedName>
        <fullName evidence="5">Helix-turn-helix domain-containing protein</fullName>
    </submittedName>
</protein>
<dbReference type="Pfam" id="PF12833">
    <property type="entry name" value="HTH_18"/>
    <property type="match status" value="1"/>
</dbReference>
<evidence type="ECO:0000313" key="5">
    <source>
        <dbReference type="EMBL" id="KAA6434236.1"/>
    </source>
</evidence>
<dbReference type="PANTHER" id="PTHR43280">
    <property type="entry name" value="ARAC-FAMILY TRANSCRIPTIONAL REGULATOR"/>
    <property type="match status" value="1"/>
</dbReference>
<dbReference type="PANTHER" id="PTHR43280:SF32">
    <property type="entry name" value="TRANSCRIPTIONAL REGULATORY PROTEIN"/>
    <property type="match status" value="1"/>
</dbReference>
<keyword evidence="1" id="KW-0805">Transcription regulation</keyword>
<dbReference type="OrthoDB" id="629200at2"/>
<organism evidence="5 7">
    <name type="scientific">Rufibacter glacialis</name>
    <dbReference type="NCBI Taxonomy" id="1259555"/>
    <lineage>
        <taxon>Bacteria</taxon>
        <taxon>Pseudomonadati</taxon>
        <taxon>Bacteroidota</taxon>
        <taxon>Cytophagia</taxon>
        <taxon>Cytophagales</taxon>
        <taxon>Hymenobacteraceae</taxon>
        <taxon>Rufibacter</taxon>
    </lineage>
</organism>
<dbReference type="AlphaFoldDB" id="A0A5M8QHH8"/>
<feature type="domain" description="HTH araC/xylS-type" evidence="4">
    <location>
        <begin position="166"/>
        <end position="264"/>
    </location>
</feature>
<reference evidence="6 8" key="3">
    <citation type="submission" date="2024-08" db="EMBL/GenBank/DDBJ databases">
        <authorList>
            <person name="Wei W."/>
        </authorList>
    </citation>
    <scope>NUCLEOTIDE SEQUENCE [LARGE SCALE GENOMIC DNA]</scope>
    <source>
        <strain evidence="6 8">XU2</strain>
    </source>
</reference>
<dbReference type="EMBL" id="JBGOGF010000010">
    <property type="protein sequence ID" value="MFA1772953.1"/>
    <property type="molecule type" value="Genomic_DNA"/>
</dbReference>
<evidence type="ECO:0000256" key="1">
    <source>
        <dbReference type="ARBA" id="ARBA00023015"/>
    </source>
</evidence>
<dbReference type="GO" id="GO:0003700">
    <property type="term" value="F:DNA-binding transcription factor activity"/>
    <property type="evidence" value="ECO:0007669"/>
    <property type="project" value="InterPro"/>
</dbReference>
<gene>
    <name evidence="6" type="ORF">ACD591_16755</name>
    <name evidence="5" type="ORF">FOE74_08490</name>
</gene>
<accession>A0A5M8QHH8</accession>
<keyword evidence="2" id="KW-0238">DNA-binding</keyword>
<dbReference type="Proteomes" id="UP000323866">
    <property type="component" value="Unassembled WGS sequence"/>
</dbReference>
<evidence type="ECO:0000256" key="2">
    <source>
        <dbReference type="ARBA" id="ARBA00023125"/>
    </source>
</evidence>
<keyword evidence="8" id="KW-1185">Reference proteome</keyword>
<keyword evidence="3" id="KW-0804">Transcription</keyword>
<dbReference type="Gene3D" id="1.10.10.60">
    <property type="entry name" value="Homeodomain-like"/>
    <property type="match status" value="1"/>
</dbReference>
<evidence type="ECO:0000313" key="6">
    <source>
        <dbReference type="EMBL" id="MFA1772953.1"/>
    </source>
</evidence>
<evidence type="ECO:0000259" key="4">
    <source>
        <dbReference type="PROSITE" id="PS01124"/>
    </source>
</evidence>
<reference evidence="5 7" key="1">
    <citation type="submission" date="2019-07" db="EMBL/GenBank/DDBJ databases">
        <authorList>
            <person name="Qu J.-H."/>
        </authorList>
    </citation>
    <scope>NUCLEOTIDE SEQUENCE [LARGE SCALE GENOMIC DNA]</scope>
    <source>
        <strain evidence="5 7">MDT1-10-3</strain>
    </source>
</reference>
<dbReference type="RefSeq" id="WP_149098180.1">
    <property type="nucleotide sequence ID" value="NZ_BMMG01000003.1"/>
</dbReference>
<dbReference type="GO" id="GO:0043565">
    <property type="term" value="F:sequence-specific DNA binding"/>
    <property type="evidence" value="ECO:0007669"/>
    <property type="project" value="InterPro"/>
</dbReference>
<proteinExistence type="predicted"/>
<dbReference type="InterPro" id="IPR009057">
    <property type="entry name" value="Homeodomain-like_sf"/>
</dbReference>
<dbReference type="InterPro" id="IPR018060">
    <property type="entry name" value="HTH_AraC"/>
</dbReference>
<reference evidence="5 7" key="2">
    <citation type="submission" date="2019-09" db="EMBL/GenBank/DDBJ databases">
        <title>A bacterium isolated from glacier soil.</title>
        <authorList>
            <person name="Liu Q."/>
        </authorList>
    </citation>
    <scope>NUCLEOTIDE SEQUENCE [LARGE SCALE GENOMIC DNA]</scope>
    <source>
        <strain evidence="5 7">MDT1-10-3</strain>
    </source>
</reference>
<name>A0A5M8QHH8_9BACT</name>
<evidence type="ECO:0000256" key="3">
    <source>
        <dbReference type="ARBA" id="ARBA00023163"/>
    </source>
</evidence>
<evidence type="ECO:0000313" key="7">
    <source>
        <dbReference type="Proteomes" id="UP000323866"/>
    </source>
</evidence>
<sequence>MISVPDMFQLQALTARFFHHPKSSELYQILLLEGNGTISVDFTEYEFEGKIALFTTPYQHLSISSPVDLPVARLAFHGDFYCIEYHKQEVACNGLLFNNIYKKPFIHLKDKELDQVFEKLRFEVEKDEPYSEPVLRTYLQLVLAISSKIKRQEQQLEPSSIESGLEKFQELLEAHFLTQRSPLFYSDQLAISPTVFTKKCKLLFGKPPSLLIQERVMLEAKKQLHLTRKSIKEVAGFLQFEDEHYFSRFFKKHTGISPTVFREKVGISIVADLSMR</sequence>
<dbReference type="SMART" id="SM00342">
    <property type="entry name" value="HTH_ARAC"/>
    <property type="match status" value="1"/>
</dbReference>
<comment type="caution">
    <text evidence="5">The sequence shown here is derived from an EMBL/GenBank/DDBJ whole genome shotgun (WGS) entry which is preliminary data.</text>
</comment>
<dbReference type="EMBL" id="VKKZ01000020">
    <property type="protein sequence ID" value="KAA6434236.1"/>
    <property type="molecule type" value="Genomic_DNA"/>
</dbReference>
<dbReference type="Proteomes" id="UP001570846">
    <property type="component" value="Unassembled WGS sequence"/>
</dbReference>